<keyword evidence="2" id="KW-1185">Reference proteome</keyword>
<accession>A0ACB7YN23</accession>
<reference evidence="1 2" key="1">
    <citation type="journal article" date="2021" name="Hortic Res">
        <title>High-quality reference genome and annotation aids understanding of berry development for evergreen blueberry (Vaccinium darrowii).</title>
        <authorList>
            <person name="Yu J."/>
            <person name="Hulse-Kemp A.M."/>
            <person name="Babiker E."/>
            <person name="Staton M."/>
        </authorList>
    </citation>
    <scope>NUCLEOTIDE SEQUENCE [LARGE SCALE GENOMIC DNA]</scope>
    <source>
        <strain evidence="2">cv. NJ 8807/NJ 8810</strain>
        <tissue evidence="1">Young leaf</tissue>
    </source>
</reference>
<protein>
    <submittedName>
        <fullName evidence="1">Uncharacterized protein</fullName>
    </submittedName>
</protein>
<dbReference type="EMBL" id="CM037161">
    <property type="protein sequence ID" value="KAH7854229.1"/>
    <property type="molecule type" value="Genomic_DNA"/>
</dbReference>
<gene>
    <name evidence="1" type="ORF">Vadar_011528</name>
</gene>
<name>A0ACB7YN23_9ERIC</name>
<dbReference type="Proteomes" id="UP000828048">
    <property type="component" value="Chromosome 11"/>
</dbReference>
<comment type="caution">
    <text evidence="1">The sequence shown here is derived from an EMBL/GenBank/DDBJ whole genome shotgun (WGS) entry which is preliminary data.</text>
</comment>
<evidence type="ECO:0000313" key="1">
    <source>
        <dbReference type="EMBL" id="KAH7854229.1"/>
    </source>
</evidence>
<organism evidence="1 2">
    <name type="scientific">Vaccinium darrowii</name>
    <dbReference type="NCBI Taxonomy" id="229202"/>
    <lineage>
        <taxon>Eukaryota</taxon>
        <taxon>Viridiplantae</taxon>
        <taxon>Streptophyta</taxon>
        <taxon>Embryophyta</taxon>
        <taxon>Tracheophyta</taxon>
        <taxon>Spermatophyta</taxon>
        <taxon>Magnoliopsida</taxon>
        <taxon>eudicotyledons</taxon>
        <taxon>Gunneridae</taxon>
        <taxon>Pentapetalae</taxon>
        <taxon>asterids</taxon>
        <taxon>Ericales</taxon>
        <taxon>Ericaceae</taxon>
        <taxon>Vaccinioideae</taxon>
        <taxon>Vaccinieae</taxon>
        <taxon>Vaccinium</taxon>
    </lineage>
</organism>
<sequence length="109" mass="12205">MILLIFWQKFTTAASDKRLAYGEQFTVKIDLKDSGVGPEDLKLTMLHPPFTTHGYSKSQRMLVLEPVSFVDSQITAVAPASGKLAPPGYYLLYVVHRGLPSRGMWVHIQ</sequence>
<evidence type="ECO:0000313" key="2">
    <source>
        <dbReference type="Proteomes" id="UP000828048"/>
    </source>
</evidence>
<proteinExistence type="predicted"/>